<accession>A0A374NZ42</accession>
<keyword evidence="1" id="KW-0813">Transport</keyword>
<evidence type="ECO:0000256" key="1">
    <source>
        <dbReference type="ARBA" id="ARBA00022448"/>
    </source>
</evidence>
<dbReference type="EMBL" id="QSON01000020">
    <property type="protein sequence ID" value="RGI97297.1"/>
    <property type="molecule type" value="Genomic_DNA"/>
</dbReference>
<dbReference type="Pfam" id="PF00005">
    <property type="entry name" value="ABC_tran"/>
    <property type="match status" value="2"/>
</dbReference>
<feature type="domain" description="ABC transporter" evidence="5">
    <location>
        <begin position="6"/>
        <end position="244"/>
    </location>
</feature>
<evidence type="ECO:0000256" key="4">
    <source>
        <dbReference type="ARBA" id="ARBA00022840"/>
    </source>
</evidence>
<dbReference type="PANTHER" id="PTHR43790:SF9">
    <property type="entry name" value="GALACTOFURANOSE TRANSPORTER ATP-BINDING PROTEIN YTFR"/>
    <property type="match status" value="1"/>
</dbReference>
<dbReference type="RefSeq" id="WP_117633134.1">
    <property type="nucleotide sequence ID" value="NZ_QSON01000020.1"/>
</dbReference>
<dbReference type="AlphaFoldDB" id="A0A374NZ42"/>
<evidence type="ECO:0000313" key="6">
    <source>
        <dbReference type="EMBL" id="RGI97297.1"/>
    </source>
</evidence>
<keyword evidence="2" id="KW-0677">Repeat</keyword>
<dbReference type="SUPFAM" id="SSF52540">
    <property type="entry name" value="P-loop containing nucleoside triphosphate hydrolases"/>
    <property type="match status" value="2"/>
</dbReference>
<dbReference type="InterPro" id="IPR003593">
    <property type="entry name" value="AAA+_ATPase"/>
</dbReference>
<proteinExistence type="predicted"/>
<gene>
    <name evidence="6" type="ORF">DXD79_28130</name>
</gene>
<dbReference type="CDD" id="cd03216">
    <property type="entry name" value="ABC_Carb_Monos_I"/>
    <property type="match status" value="1"/>
</dbReference>
<keyword evidence="3" id="KW-0547">Nucleotide-binding</keyword>
<dbReference type="InterPro" id="IPR003439">
    <property type="entry name" value="ABC_transporter-like_ATP-bd"/>
</dbReference>
<dbReference type="SMART" id="SM00382">
    <property type="entry name" value="AAA"/>
    <property type="match status" value="1"/>
</dbReference>
<dbReference type="GO" id="GO:0005524">
    <property type="term" value="F:ATP binding"/>
    <property type="evidence" value="ECO:0007669"/>
    <property type="project" value="UniProtKB-KW"/>
</dbReference>
<feature type="domain" description="ABC transporter" evidence="5">
    <location>
        <begin position="258"/>
        <end position="501"/>
    </location>
</feature>
<dbReference type="Gene3D" id="3.40.50.300">
    <property type="entry name" value="P-loop containing nucleotide triphosphate hydrolases"/>
    <property type="match status" value="2"/>
</dbReference>
<evidence type="ECO:0000256" key="2">
    <source>
        <dbReference type="ARBA" id="ARBA00022737"/>
    </source>
</evidence>
<organism evidence="6 7">
    <name type="scientific">Hungatella hathewayi</name>
    <dbReference type="NCBI Taxonomy" id="154046"/>
    <lineage>
        <taxon>Bacteria</taxon>
        <taxon>Bacillati</taxon>
        <taxon>Bacillota</taxon>
        <taxon>Clostridia</taxon>
        <taxon>Lachnospirales</taxon>
        <taxon>Lachnospiraceae</taxon>
        <taxon>Hungatella</taxon>
    </lineage>
</organism>
<dbReference type="Proteomes" id="UP000263014">
    <property type="component" value="Unassembled WGS sequence"/>
</dbReference>
<dbReference type="InterPro" id="IPR027417">
    <property type="entry name" value="P-loop_NTPase"/>
</dbReference>
<dbReference type="CDD" id="cd03215">
    <property type="entry name" value="ABC_Carb_Monos_II"/>
    <property type="match status" value="1"/>
</dbReference>
<comment type="caution">
    <text evidence="6">The sequence shown here is derived from an EMBL/GenBank/DDBJ whole genome shotgun (WGS) entry which is preliminary data.</text>
</comment>
<sequence length="501" mass="56059">MAEEILRIEHLHKSFGITHANNDICMTVRRGEIRSLSGENGSGKSTLTSIISGMQPFDEGAMFLRGESYRPDSPLAANKAKVAMVVQELGVITPLTGAMNIYLGKTERFRKAGIVHAKAMEKAALEIFKKWNLVEVPLHIPCAHLTMEQRKMVELARALDTDPDLLILDEITQSLSQDTRQVIYRLKDRFKKENRAMIIISHDLDETLLISDTVTVLRDGVVVDTVERKNITEESLKQMLVGREIRNDYFRTDQEANFKENVVLSVKDLSLANGQIKNVSFELHEGEILGVCGLSDAGIHPLGSAVFGITESKRSGKVIDEKTGRSLKRPTDMLNCRGAYLSKNRDEEGLMMRASIRNNLYLPSAKQLAGAFGFTKRTDIVTLTDRIYREFDVKAKSPRQPIGRLSGGNKQKINLGRWLSKDLNYVILDCPTRGVDIGVKAYIYHLIREKKAQGTAVLLITDELSEAIGMADRILVMNNGRTAGMLERPEFSESKIIEVML</sequence>
<protein>
    <submittedName>
        <fullName evidence="6">Sugar ABC transporter ATP-binding protein</fullName>
    </submittedName>
</protein>
<reference evidence="6 7" key="1">
    <citation type="submission" date="2018-08" db="EMBL/GenBank/DDBJ databases">
        <title>A genome reference for cultivated species of the human gut microbiota.</title>
        <authorList>
            <person name="Zou Y."/>
            <person name="Xue W."/>
            <person name="Luo G."/>
        </authorList>
    </citation>
    <scope>NUCLEOTIDE SEQUENCE [LARGE SCALE GENOMIC DNA]</scope>
    <source>
        <strain evidence="6 7">TM09-12</strain>
    </source>
</reference>
<dbReference type="PANTHER" id="PTHR43790">
    <property type="entry name" value="CARBOHYDRATE TRANSPORT ATP-BINDING PROTEIN MG119-RELATED"/>
    <property type="match status" value="1"/>
</dbReference>
<evidence type="ECO:0000313" key="7">
    <source>
        <dbReference type="Proteomes" id="UP000263014"/>
    </source>
</evidence>
<dbReference type="GO" id="GO:0016887">
    <property type="term" value="F:ATP hydrolysis activity"/>
    <property type="evidence" value="ECO:0007669"/>
    <property type="project" value="InterPro"/>
</dbReference>
<evidence type="ECO:0000259" key="5">
    <source>
        <dbReference type="PROSITE" id="PS50893"/>
    </source>
</evidence>
<evidence type="ECO:0000256" key="3">
    <source>
        <dbReference type="ARBA" id="ARBA00022741"/>
    </source>
</evidence>
<dbReference type="InterPro" id="IPR017871">
    <property type="entry name" value="ABC_transporter-like_CS"/>
</dbReference>
<name>A0A374NZ42_9FIRM</name>
<keyword evidence="4 6" id="KW-0067">ATP-binding</keyword>
<dbReference type="InterPro" id="IPR050107">
    <property type="entry name" value="ABC_carbohydrate_import_ATPase"/>
</dbReference>
<dbReference type="PROSITE" id="PS00211">
    <property type="entry name" value="ABC_TRANSPORTER_1"/>
    <property type="match status" value="1"/>
</dbReference>
<dbReference type="PROSITE" id="PS50893">
    <property type="entry name" value="ABC_TRANSPORTER_2"/>
    <property type="match status" value="2"/>
</dbReference>